<gene>
    <name evidence="1" type="ORF">GCM10023213_12110</name>
</gene>
<dbReference type="Gene3D" id="3.30.700.10">
    <property type="entry name" value="Glycoprotein, Type 4 Pilin"/>
    <property type="match status" value="1"/>
</dbReference>
<protein>
    <submittedName>
        <fullName evidence="1">Uncharacterized protein</fullName>
    </submittedName>
</protein>
<dbReference type="InterPro" id="IPR045584">
    <property type="entry name" value="Pilin-like"/>
</dbReference>
<evidence type="ECO:0000313" key="1">
    <source>
        <dbReference type="EMBL" id="GAA5136682.1"/>
    </source>
</evidence>
<evidence type="ECO:0000313" key="2">
    <source>
        <dbReference type="Proteomes" id="UP001499852"/>
    </source>
</evidence>
<dbReference type="SUPFAM" id="SSF54523">
    <property type="entry name" value="Pili subunits"/>
    <property type="match status" value="1"/>
</dbReference>
<sequence length="112" mass="12053">MLIVITILGIMSTMVIIAFGGVRQGAENEKDKRNAQNIASLAAVASAADADFAVPGNKTASVENLRDGCSPSTGIFKGHVYQLPSMTRHDIQGAIRYLHLKGNELVYHQVEE</sequence>
<name>A0ABP9P175_9BACT</name>
<reference evidence="2" key="1">
    <citation type="journal article" date="2019" name="Int. J. Syst. Evol. Microbiol.">
        <title>The Global Catalogue of Microorganisms (GCM) 10K type strain sequencing project: providing services to taxonomists for standard genome sequencing and annotation.</title>
        <authorList>
            <consortium name="The Broad Institute Genomics Platform"/>
            <consortium name="The Broad Institute Genome Sequencing Center for Infectious Disease"/>
            <person name="Wu L."/>
            <person name="Ma J."/>
        </authorList>
    </citation>
    <scope>NUCLEOTIDE SEQUENCE [LARGE SCALE GENOMIC DNA]</scope>
    <source>
        <strain evidence="2">JCM 18053</strain>
    </source>
</reference>
<proteinExistence type="predicted"/>
<organism evidence="1 2">
    <name type="scientific">Prosthecobacter algae</name>
    <dbReference type="NCBI Taxonomy" id="1144682"/>
    <lineage>
        <taxon>Bacteria</taxon>
        <taxon>Pseudomonadati</taxon>
        <taxon>Verrucomicrobiota</taxon>
        <taxon>Verrucomicrobiia</taxon>
        <taxon>Verrucomicrobiales</taxon>
        <taxon>Verrucomicrobiaceae</taxon>
        <taxon>Prosthecobacter</taxon>
    </lineage>
</organism>
<keyword evidence="2" id="KW-1185">Reference proteome</keyword>
<comment type="caution">
    <text evidence="1">The sequence shown here is derived from an EMBL/GenBank/DDBJ whole genome shotgun (WGS) entry which is preliminary data.</text>
</comment>
<accession>A0ABP9P175</accession>
<dbReference type="EMBL" id="BAABIA010000002">
    <property type="protein sequence ID" value="GAA5136682.1"/>
    <property type="molecule type" value="Genomic_DNA"/>
</dbReference>
<dbReference type="Proteomes" id="UP001499852">
    <property type="component" value="Unassembled WGS sequence"/>
</dbReference>